<comment type="caution">
    <text evidence="3">The sequence shown here is derived from an EMBL/GenBank/DDBJ whole genome shotgun (WGS) entry which is preliminary data.</text>
</comment>
<dbReference type="Pfam" id="PF04752">
    <property type="entry name" value="ChaC"/>
    <property type="match status" value="1"/>
</dbReference>
<dbReference type="PANTHER" id="PTHR12192:SF2">
    <property type="entry name" value="GLUTATHIONE-SPECIFIC GAMMA-GLUTAMYLCYCLOTRANSFERASE 2"/>
    <property type="match status" value="1"/>
</dbReference>
<name>A0A420HQT3_9PEZI</name>
<evidence type="ECO:0000313" key="4">
    <source>
        <dbReference type="Proteomes" id="UP000286134"/>
    </source>
</evidence>
<dbReference type="InterPro" id="IPR006840">
    <property type="entry name" value="ChaC"/>
</dbReference>
<dbReference type="EC" id="4.3.2.7" evidence="1"/>
<dbReference type="GO" id="GO:0061928">
    <property type="term" value="F:glutathione specific gamma-glutamylcyclotransferase activity"/>
    <property type="evidence" value="ECO:0007669"/>
    <property type="project" value="UniProtKB-EC"/>
</dbReference>
<dbReference type="OrthoDB" id="1933483at2759"/>
<proteinExistence type="predicted"/>
<organism evidence="3 4">
    <name type="scientific">Erysiphe neolycopersici</name>
    <dbReference type="NCBI Taxonomy" id="212602"/>
    <lineage>
        <taxon>Eukaryota</taxon>
        <taxon>Fungi</taxon>
        <taxon>Dikarya</taxon>
        <taxon>Ascomycota</taxon>
        <taxon>Pezizomycotina</taxon>
        <taxon>Leotiomycetes</taxon>
        <taxon>Erysiphales</taxon>
        <taxon>Erysiphaceae</taxon>
        <taxon>Erysiphe</taxon>
    </lineage>
</organism>
<gene>
    <name evidence="3" type="ORF">OnM2_057025</name>
</gene>
<keyword evidence="2" id="KW-0456">Lyase</keyword>
<dbReference type="Proteomes" id="UP000286134">
    <property type="component" value="Unassembled WGS sequence"/>
</dbReference>
<evidence type="ECO:0000313" key="3">
    <source>
        <dbReference type="EMBL" id="RKF59739.1"/>
    </source>
</evidence>
<dbReference type="GO" id="GO:0005737">
    <property type="term" value="C:cytoplasm"/>
    <property type="evidence" value="ECO:0007669"/>
    <property type="project" value="TreeGrafter"/>
</dbReference>
<dbReference type="EMBL" id="MCFK01005784">
    <property type="protein sequence ID" value="RKF59739.1"/>
    <property type="molecule type" value="Genomic_DNA"/>
</dbReference>
<sequence length="168" mass="19276">MASLIMDDESEFWLFGYGEDHRGTPENPGRVVTLIERLYWNTLDETQSLQDDKVWGVAYRIKAPRVTEVREYLDIREINGYSIHQTLFHSKEVGKSMRVFVYIGTPSNPQFTGPQQPDLLAEIIHKSIGPSGSNIEYLFCLEEALDRLNPPLSRDAHVTQLANLIRQL</sequence>
<accession>A0A420HQT3</accession>
<reference evidence="3 4" key="1">
    <citation type="journal article" date="2018" name="BMC Genomics">
        <title>Comparative genome analyses reveal sequence features reflecting distinct modes of host-adaptation between dicot and monocot powdery mildew.</title>
        <authorList>
            <person name="Wu Y."/>
            <person name="Ma X."/>
            <person name="Pan Z."/>
            <person name="Kale S.D."/>
            <person name="Song Y."/>
            <person name="King H."/>
            <person name="Zhang Q."/>
            <person name="Presley C."/>
            <person name="Deng X."/>
            <person name="Wei C.I."/>
            <person name="Xiao S."/>
        </authorList>
    </citation>
    <scope>NUCLEOTIDE SEQUENCE [LARGE SCALE GENOMIC DNA]</scope>
    <source>
        <strain evidence="3">UMSG2</strain>
    </source>
</reference>
<dbReference type="PANTHER" id="PTHR12192">
    <property type="entry name" value="CATION TRANSPORT PROTEIN CHAC-RELATED"/>
    <property type="match status" value="1"/>
</dbReference>
<evidence type="ECO:0000256" key="2">
    <source>
        <dbReference type="ARBA" id="ARBA00023239"/>
    </source>
</evidence>
<evidence type="ECO:0000256" key="1">
    <source>
        <dbReference type="ARBA" id="ARBA00012344"/>
    </source>
</evidence>
<keyword evidence="3" id="KW-0808">Transferase</keyword>
<protein>
    <recommendedName>
        <fullName evidence="1">glutathione-specific gamma-glutamylcyclotransferase</fullName>
        <ecNumber evidence="1">4.3.2.7</ecNumber>
    </recommendedName>
</protein>
<dbReference type="GO" id="GO:0006751">
    <property type="term" value="P:glutathione catabolic process"/>
    <property type="evidence" value="ECO:0007669"/>
    <property type="project" value="InterPro"/>
</dbReference>
<keyword evidence="4" id="KW-1185">Reference proteome</keyword>
<dbReference type="AlphaFoldDB" id="A0A420HQT3"/>
<dbReference type="STRING" id="212602.A0A420HQT3"/>
<dbReference type="GO" id="GO:0016740">
    <property type="term" value="F:transferase activity"/>
    <property type="evidence" value="ECO:0007669"/>
    <property type="project" value="UniProtKB-KW"/>
</dbReference>